<gene>
    <name evidence="1" type="ORF">M6B38_105550</name>
</gene>
<dbReference type="EMBL" id="JANAVB010034417">
    <property type="protein sequence ID" value="KAJ6806781.1"/>
    <property type="molecule type" value="Genomic_DNA"/>
</dbReference>
<dbReference type="Proteomes" id="UP001140949">
    <property type="component" value="Unassembled WGS sequence"/>
</dbReference>
<accession>A0AAX6ES96</accession>
<dbReference type="AlphaFoldDB" id="A0AAX6ES96"/>
<evidence type="ECO:0000313" key="1">
    <source>
        <dbReference type="EMBL" id="KAJ6806781.1"/>
    </source>
</evidence>
<evidence type="ECO:0000313" key="2">
    <source>
        <dbReference type="Proteomes" id="UP001140949"/>
    </source>
</evidence>
<comment type="caution">
    <text evidence="1">The sequence shown here is derived from an EMBL/GenBank/DDBJ whole genome shotgun (WGS) entry which is preliminary data.</text>
</comment>
<keyword evidence="2" id="KW-1185">Reference proteome</keyword>
<proteinExistence type="predicted"/>
<sequence length="64" mass="7512">MDITVRKTNPYFFSLFVSPFLNFYYLKRKSAAITAIHTFFPQEAISGCPKKRGPTPNKMRSFFR</sequence>
<organism evidence="1 2">
    <name type="scientific">Iris pallida</name>
    <name type="common">Sweet iris</name>
    <dbReference type="NCBI Taxonomy" id="29817"/>
    <lineage>
        <taxon>Eukaryota</taxon>
        <taxon>Viridiplantae</taxon>
        <taxon>Streptophyta</taxon>
        <taxon>Embryophyta</taxon>
        <taxon>Tracheophyta</taxon>
        <taxon>Spermatophyta</taxon>
        <taxon>Magnoliopsida</taxon>
        <taxon>Liliopsida</taxon>
        <taxon>Asparagales</taxon>
        <taxon>Iridaceae</taxon>
        <taxon>Iridoideae</taxon>
        <taxon>Irideae</taxon>
        <taxon>Iris</taxon>
    </lineage>
</organism>
<name>A0AAX6ES96_IRIPA</name>
<reference evidence="1" key="1">
    <citation type="journal article" date="2023" name="GigaByte">
        <title>Genome assembly of the bearded iris, Iris pallida Lam.</title>
        <authorList>
            <person name="Bruccoleri R.E."/>
            <person name="Oakeley E.J."/>
            <person name="Faust A.M.E."/>
            <person name="Altorfer M."/>
            <person name="Dessus-Babus S."/>
            <person name="Burckhardt D."/>
            <person name="Oertli M."/>
            <person name="Naumann U."/>
            <person name="Petersen F."/>
            <person name="Wong J."/>
        </authorList>
    </citation>
    <scope>NUCLEOTIDE SEQUENCE</scope>
    <source>
        <strain evidence="1">GSM-AAB239-AS_SAM_17_03QT</strain>
    </source>
</reference>
<reference evidence="1" key="2">
    <citation type="submission" date="2023-04" db="EMBL/GenBank/DDBJ databases">
        <authorList>
            <person name="Bruccoleri R.E."/>
            <person name="Oakeley E.J."/>
            <person name="Faust A.-M."/>
            <person name="Dessus-Babus S."/>
            <person name="Altorfer M."/>
            <person name="Burckhardt D."/>
            <person name="Oertli M."/>
            <person name="Naumann U."/>
            <person name="Petersen F."/>
            <person name="Wong J."/>
        </authorList>
    </citation>
    <scope>NUCLEOTIDE SEQUENCE</scope>
    <source>
        <strain evidence="1">GSM-AAB239-AS_SAM_17_03QT</strain>
        <tissue evidence="1">Leaf</tissue>
    </source>
</reference>
<protein>
    <submittedName>
        <fullName evidence="1">Cytochrome b6/f complex subunit VIII (Plastid)</fullName>
    </submittedName>
</protein>